<evidence type="ECO:0000313" key="14">
    <source>
        <dbReference type="EMBL" id="GMI42117.1"/>
    </source>
</evidence>
<reference evidence="14 15" key="1">
    <citation type="journal article" date="2023" name="Commun. Biol.">
        <title>Genome analysis of Parmales, the sister group of diatoms, reveals the evolutionary specialization of diatoms from phago-mixotrophs to photoautotrophs.</title>
        <authorList>
            <person name="Ban H."/>
            <person name="Sato S."/>
            <person name="Yoshikawa S."/>
            <person name="Yamada K."/>
            <person name="Nakamura Y."/>
            <person name="Ichinomiya M."/>
            <person name="Sato N."/>
            <person name="Blanc-Mathieu R."/>
            <person name="Endo H."/>
            <person name="Kuwata A."/>
            <person name="Ogata H."/>
        </authorList>
    </citation>
    <scope>NUCLEOTIDE SEQUENCE [LARGE SCALE GENOMIC DNA]</scope>
</reference>
<evidence type="ECO:0000256" key="10">
    <source>
        <dbReference type="RuleBase" id="RU365100"/>
    </source>
</evidence>
<evidence type="ECO:0000256" key="1">
    <source>
        <dbReference type="ARBA" id="ARBA00004952"/>
    </source>
</evidence>
<sequence length="546" mass="59619">MAPSSKKARASSPPISCPAPTNSLVSACLTDMYQLSMAYAYFRSGRHDDTSSFELFFRTPPFDGEFTLFAGLDEVLSHVAHFSFSDSDIAYLKSIMPDASDAFWDYLGSLDCSEVRILAQTQGSVVFPRVPLMRIEGPLGVCQLLETTLLTLVNYPSLVCTNAKRMRLAAGPKAVLLEFGLRRAQGPDGGFSASKYCMIGGFDGTSNVTAGMKLPGVDVKGTHAHAFVQTFSSLDEILEPTEGPLATLKAKVLEYRAKLDMLKTNGGELAAFISYALAFPDGFLALIDTYESLSSGCLNFILVALALDDLGYTPRGIRLDSGDLAYISHECRALFTRYATSLSRGFFANLAIVASNDINESVLHSLAKAQHSITSFGIGTNLVTCQKQPALGCVYKLVEINGQPRIKLSQDINKVLIPGRKQAYRIYSKGGEPLMDLMLRSGEEPPKAGERFLCRHPFAETKRVYVTPSLVEPLLNVVWDGPNGGLTKELPTIADGKALAKKQIASLREDHKRHHMPTPYKVSVSSALFDHLHELWEKEAPVLELS</sequence>
<keyword evidence="4" id="KW-0597">Phosphoprotein</keyword>
<comment type="similarity">
    <text evidence="2 10">Belongs to the NAPRTase family.</text>
</comment>
<dbReference type="InterPro" id="IPR006405">
    <property type="entry name" value="Nic_PRibTrfase_pncB"/>
</dbReference>
<comment type="caution">
    <text evidence="14">The sequence shown here is derived from an EMBL/GenBank/DDBJ whole genome shotgun (WGS) entry which is preliminary data.</text>
</comment>
<evidence type="ECO:0000256" key="6">
    <source>
        <dbReference type="ARBA" id="ARBA00022642"/>
    </source>
</evidence>
<evidence type="ECO:0000256" key="9">
    <source>
        <dbReference type="ARBA" id="ARBA00048668"/>
    </source>
</evidence>
<gene>
    <name evidence="14" type="ORF">TeGR_g2712</name>
</gene>
<feature type="domain" description="Nicotinate/nicotinamide phosphoribosyltransferase" evidence="11">
    <location>
        <begin position="315"/>
        <end position="415"/>
    </location>
</feature>
<dbReference type="NCBIfam" id="TIGR01513">
    <property type="entry name" value="NAPRTase_put"/>
    <property type="match status" value="1"/>
</dbReference>
<dbReference type="Pfam" id="PF17767">
    <property type="entry name" value="NAPRTase_N"/>
    <property type="match status" value="1"/>
</dbReference>
<dbReference type="PIRSF" id="PIRSF000484">
    <property type="entry name" value="NAPRT"/>
    <property type="match status" value="1"/>
</dbReference>
<dbReference type="InterPro" id="IPR040727">
    <property type="entry name" value="NAPRTase_N"/>
</dbReference>
<comment type="pathway">
    <text evidence="1 10">Cofactor biosynthesis; NAD(+) biosynthesis; nicotinate D-ribonucleotide from nicotinate: step 1/1.</text>
</comment>
<dbReference type="SUPFAM" id="SSF54675">
    <property type="entry name" value="Nicotinate/Quinolinate PRTase N-terminal domain-like"/>
    <property type="match status" value="1"/>
</dbReference>
<evidence type="ECO:0000313" key="15">
    <source>
        <dbReference type="Proteomes" id="UP001165060"/>
    </source>
</evidence>
<evidence type="ECO:0000256" key="4">
    <source>
        <dbReference type="ARBA" id="ARBA00022553"/>
    </source>
</evidence>
<accession>A0ABQ6N7R6</accession>
<comment type="catalytic activity">
    <reaction evidence="9 10">
        <text>5-phospho-alpha-D-ribose 1-diphosphate + nicotinate + ATP + H2O = nicotinate beta-D-ribonucleotide + ADP + phosphate + diphosphate</text>
        <dbReference type="Rhea" id="RHEA:36163"/>
        <dbReference type="ChEBI" id="CHEBI:15377"/>
        <dbReference type="ChEBI" id="CHEBI:30616"/>
        <dbReference type="ChEBI" id="CHEBI:32544"/>
        <dbReference type="ChEBI" id="CHEBI:33019"/>
        <dbReference type="ChEBI" id="CHEBI:43474"/>
        <dbReference type="ChEBI" id="CHEBI:57502"/>
        <dbReference type="ChEBI" id="CHEBI:58017"/>
        <dbReference type="ChEBI" id="CHEBI:456216"/>
        <dbReference type="EC" id="6.3.4.21"/>
    </reaction>
</comment>
<dbReference type="InterPro" id="IPR041619">
    <property type="entry name" value="NAPRTase_C"/>
</dbReference>
<dbReference type="Gene3D" id="3.20.20.70">
    <property type="entry name" value="Aldolase class I"/>
    <property type="match status" value="1"/>
</dbReference>
<feature type="domain" description="Nicotinate phosphoribosyltransferase N-terminal" evidence="12">
    <location>
        <begin position="29"/>
        <end position="154"/>
    </location>
</feature>
<dbReference type="InterPro" id="IPR013785">
    <property type="entry name" value="Aldolase_TIM"/>
</dbReference>
<dbReference type="InterPro" id="IPR036068">
    <property type="entry name" value="Nicotinate_pribotase-like_C"/>
</dbReference>
<dbReference type="PANTHER" id="PTHR11098">
    <property type="entry name" value="NICOTINATE PHOSPHORIBOSYLTRANSFERASE"/>
    <property type="match status" value="1"/>
</dbReference>
<evidence type="ECO:0000256" key="7">
    <source>
        <dbReference type="ARBA" id="ARBA00022679"/>
    </source>
</evidence>
<dbReference type="Pfam" id="PF17956">
    <property type="entry name" value="NAPRTase_C"/>
    <property type="match status" value="1"/>
</dbReference>
<proteinExistence type="inferred from homology"/>
<dbReference type="EC" id="6.3.4.21" evidence="3 10"/>
<dbReference type="Proteomes" id="UP001165060">
    <property type="component" value="Unassembled WGS sequence"/>
</dbReference>
<evidence type="ECO:0000256" key="8">
    <source>
        <dbReference type="ARBA" id="ARBA00023426"/>
    </source>
</evidence>
<name>A0ABQ6N7R6_9STRA</name>
<protein>
    <recommendedName>
        <fullName evidence="3 10">Nicotinate phosphoribosyltransferase</fullName>
        <ecNumber evidence="3 10">6.3.4.21</ecNumber>
    </recommendedName>
</protein>
<organism evidence="14 15">
    <name type="scientific">Tetraparma gracilis</name>
    <dbReference type="NCBI Taxonomy" id="2962635"/>
    <lineage>
        <taxon>Eukaryota</taxon>
        <taxon>Sar</taxon>
        <taxon>Stramenopiles</taxon>
        <taxon>Ochrophyta</taxon>
        <taxon>Bolidophyceae</taxon>
        <taxon>Parmales</taxon>
        <taxon>Triparmaceae</taxon>
        <taxon>Tetraparma</taxon>
    </lineage>
</organism>
<dbReference type="Gene3D" id="3.20.140.10">
    <property type="entry name" value="nicotinate phosphoribosyltransferase"/>
    <property type="match status" value="1"/>
</dbReference>
<dbReference type="Pfam" id="PF04095">
    <property type="entry name" value="NAPRTase"/>
    <property type="match status" value="1"/>
</dbReference>
<evidence type="ECO:0000256" key="2">
    <source>
        <dbReference type="ARBA" id="ARBA00010897"/>
    </source>
</evidence>
<evidence type="ECO:0000259" key="13">
    <source>
        <dbReference type="Pfam" id="PF17956"/>
    </source>
</evidence>
<keyword evidence="7 10" id="KW-0808">Transferase</keyword>
<keyword evidence="5 10" id="KW-0436">Ligase</keyword>
<dbReference type="InterPro" id="IPR007229">
    <property type="entry name" value="Nic_PRibTrfase-Fam"/>
</dbReference>
<evidence type="ECO:0000256" key="3">
    <source>
        <dbReference type="ARBA" id="ARBA00013236"/>
    </source>
</evidence>
<dbReference type="SUPFAM" id="SSF51690">
    <property type="entry name" value="Nicotinate/Quinolinate PRTase C-terminal domain-like"/>
    <property type="match status" value="1"/>
</dbReference>
<feature type="domain" description="Nicotinate phosphoribosyltransferase C-terminal" evidence="13">
    <location>
        <begin position="420"/>
        <end position="530"/>
    </location>
</feature>
<keyword evidence="15" id="KW-1185">Reference proteome</keyword>
<evidence type="ECO:0000259" key="11">
    <source>
        <dbReference type="Pfam" id="PF04095"/>
    </source>
</evidence>
<keyword evidence="6 10" id="KW-0662">Pyridine nucleotide biosynthesis</keyword>
<evidence type="ECO:0000259" key="12">
    <source>
        <dbReference type="Pfam" id="PF17767"/>
    </source>
</evidence>
<dbReference type="InterPro" id="IPR041525">
    <property type="entry name" value="N/Namide_PRibTrfase"/>
</dbReference>
<comment type="PTM">
    <text evidence="10">Transiently phosphorylated on a His residue during the reaction cycle. Phosphorylation strongly increases the affinity for substrates and increases the rate of nicotinate D-ribonucleotide production. Dephosphorylation regenerates the low-affinity form of the enzyme, leading to product release.</text>
</comment>
<evidence type="ECO:0000256" key="5">
    <source>
        <dbReference type="ARBA" id="ARBA00022598"/>
    </source>
</evidence>
<dbReference type="CDD" id="cd01570">
    <property type="entry name" value="NAPRTase_A"/>
    <property type="match status" value="1"/>
</dbReference>
<comment type="function">
    <text evidence="8">Catalyzes the first step in the biosynthesis of NAD from nicotinic acid, the ATP-dependent synthesis of beta-nicotinate D-ribonucleotide from nicotinate and 5-phospho-D-ribose 1-phosphate. Helps prevent cellular oxidative stress via its role in NAD biosynthesis.</text>
</comment>
<dbReference type="EMBL" id="BRYB01002266">
    <property type="protein sequence ID" value="GMI42117.1"/>
    <property type="molecule type" value="Genomic_DNA"/>
</dbReference>
<dbReference type="PANTHER" id="PTHR11098:SF1">
    <property type="entry name" value="NICOTINATE PHOSPHORIBOSYLTRANSFERASE"/>
    <property type="match status" value="1"/>
</dbReference>
<dbReference type="PROSITE" id="PS51257">
    <property type="entry name" value="PROKAR_LIPOPROTEIN"/>
    <property type="match status" value="1"/>
</dbReference>